<evidence type="ECO:0000256" key="6">
    <source>
        <dbReference type="ARBA" id="ARBA00022989"/>
    </source>
</evidence>
<comment type="similarity">
    <text evidence="2">Belongs to the glycosyltransferase 92 family.</text>
</comment>
<evidence type="ECO:0000256" key="5">
    <source>
        <dbReference type="ARBA" id="ARBA00022692"/>
    </source>
</evidence>
<keyword evidence="9" id="KW-1185">Reference proteome</keyword>
<gene>
    <name evidence="8" type="ORF">CTEN210_14785</name>
</gene>
<comment type="subcellular location">
    <subcellularLocation>
        <location evidence="1">Membrane</location>
        <topology evidence="1">Single-pass membrane protein</topology>
    </subcellularLocation>
</comment>
<dbReference type="InterPro" id="IPR008166">
    <property type="entry name" value="Glyco_transf_92"/>
</dbReference>
<keyword evidence="7" id="KW-0472">Membrane</keyword>
<evidence type="ECO:0008006" key="10">
    <source>
        <dbReference type="Google" id="ProtNLM"/>
    </source>
</evidence>
<evidence type="ECO:0000313" key="9">
    <source>
        <dbReference type="Proteomes" id="UP001054902"/>
    </source>
</evidence>
<proteinExistence type="inferred from homology"/>
<keyword evidence="6" id="KW-1133">Transmembrane helix</keyword>
<organism evidence="8 9">
    <name type="scientific">Chaetoceros tenuissimus</name>
    <dbReference type="NCBI Taxonomy" id="426638"/>
    <lineage>
        <taxon>Eukaryota</taxon>
        <taxon>Sar</taxon>
        <taxon>Stramenopiles</taxon>
        <taxon>Ochrophyta</taxon>
        <taxon>Bacillariophyta</taxon>
        <taxon>Coscinodiscophyceae</taxon>
        <taxon>Chaetocerotophycidae</taxon>
        <taxon>Chaetocerotales</taxon>
        <taxon>Chaetocerotaceae</taxon>
        <taxon>Chaetoceros</taxon>
    </lineage>
</organism>
<protein>
    <recommendedName>
        <fullName evidence="10">Glycosyltransferase family 92 protein</fullName>
    </recommendedName>
</protein>
<keyword evidence="4" id="KW-0808">Transferase</keyword>
<dbReference type="Proteomes" id="UP001054902">
    <property type="component" value="Unassembled WGS sequence"/>
</dbReference>
<name>A0AAD3HCN3_9STRA</name>
<dbReference type="PANTHER" id="PTHR21461:SF69">
    <property type="entry name" value="GLYCOSYLTRANSFERASE FAMILY 92 PROTEIN"/>
    <property type="match status" value="1"/>
</dbReference>
<dbReference type="GO" id="GO:0005737">
    <property type="term" value="C:cytoplasm"/>
    <property type="evidence" value="ECO:0007669"/>
    <property type="project" value="TreeGrafter"/>
</dbReference>
<evidence type="ECO:0000256" key="3">
    <source>
        <dbReference type="ARBA" id="ARBA00022676"/>
    </source>
</evidence>
<evidence type="ECO:0000256" key="4">
    <source>
        <dbReference type="ARBA" id="ARBA00022679"/>
    </source>
</evidence>
<dbReference type="Pfam" id="PF01697">
    <property type="entry name" value="Glyco_transf_92"/>
    <property type="match status" value="1"/>
</dbReference>
<evidence type="ECO:0000256" key="1">
    <source>
        <dbReference type="ARBA" id="ARBA00004167"/>
    </source>
</evidence>
<comment type="caution">
    <text evidence="8">The sequence shown here is derived from an EMBL/GenBank/DDBJ whole genome shotgun (WGS) entry which is preliminary data.</text>
</comment>
<dbReference type="GO" id="GO:0016757">
    <property type="term" value="F:glycosyltransferase activity"/>
    <property type="evidence" value="ECO:0007669"/>
    <property type="project" value="UniProtKB-KW"/>
</dbReference>
<dbReference type="EMBL" id="BLLK01000062">
    <property type="protein sequence ID" value="GFH58309.1"/>
    <property type="molecule type" value="Genomic_DNA"/>
</dbReference>
<evidence type="ECO:0000256" key="2">
    <source>
        <dbReference type="ARBA" id="ARBA00007647"/>
    </source>
</evidence>
<evidence type="ECO:0000313" key="8">
    <source>
        <dbReference type="EMBL" id="GFH58309.1"/>
    </source>
</evidence>
<accession>A0AAD3HCN3</accession>
<keyword evidence="5" id="KW-0812">Transmembrane</keyword>
<evidence type="ECO:0000256" key="7">
    <source>
        <dbReference type="ARBA" id="ARBA00023136"/>
    </source>
</evidence>
<dbReference type="PANTHER" id="PTHR21461">
    <property type="entry name" value="GLYCOSYLTRANSFERASE FAMILY 92 PROTEIN"/>
    <property type="match status" value="1"/>
</dbReference>
<keyword evidence="3" id="KW-0328">Glycosyltransferase</keyword>
<reference evidence="8 9" key="1">
    <citation type="journal article" date="2021" name="Sci. Rep.">
        <title>The genome of the diatom Chaetoceros tenuissimus carries an ancient integrated fragment of an extant virus.</title>
        <authorList>
            <person name="Hongo Y."/>
            <person name="Kimura K."/>
            <person name="Takaki Y."/>
            <person name="Yoshida Y."/>
            <person name="Baba S."/>
            <person name="Kobayashi G."/>
            <person name="Nagasaki K."/>
            <person name="Hano T."/>
            <person name="Tomaru Y."/>
        </authorList>
    </citation>
    <scope>NUCLEOTIDE SEQUENCE [LARGE SCALE GENOMIC DNA]</scope>
    <source>
        <strain evidence="8 9">NIES-3715</strain>
    </source>
</reference>
<dbReference type="AlphaFoldDB" id="A0AAD3HCN3"/>
<sequence>MKEESNISYSYDVTNLLDCHDQEQMYLDALRNKRNITNGVIAVFNGYENRERALEWATYHNLVGFDHIFLYFNEPWPNGMDEYKRDYITWVPFAAKVINGGLSWGIFRIAGMMDMFWNARFLGMKWLLNIDIDEYFWFDFKYDNATNPVKSYLHAFQNSSKVGIHLNSIAYGANRSIDYDQYVPRENCTILDNVFRQKIDDRRVQWDRLKMIANIESDQLQGLTHHGCHKGFRNKVCPTYRELPSIARINHYKKPEHGVFNKTKETVQGLDQIESDFNLFNRYKLQLEQNLRMERRLSIPS</sequence>
<dbReference type="GO" id="GO:0016020">
    <property type="term" value="C:membrane"/>
    <property type="evidence" value="ECO:0007669"/>
    <property type="project" value="UniProtKB-SubCell"/>
</dbReference>